<feature type="transmembrane region" description="Helical" evidence="2">
    <location>
        <begin position="678"/>
        <end position="695"/>
    </location>
</feature>
<proteinExistence type="predicted"/>
<feature type="transmembrane region" description="Helical" evidence="2">
    <location>
        <begin position="510"/>
        <end position="534"/>
    </location>
</feature>
<name>A0A0H5QWE7_9EUKA</name>
<evidence type="ECO:0000256" key="2">
    <source>
        <dbReference type="SAM" id="Phobius"/>
    </source>
</evidence>
<feature type="non-terminal residue" evidence="3">
    <location>
        <position position="1"/>
    </location>
</feature>
<evidence type="ECO:0000256" key="1">
    <source>
        <dbReference type="SAM" id="MobiDB-lite"/>
    </source>
</evidence>
<keyword evidence="2" id="KW-1133">Transmembrane helix</keyword>
<feature type="region of interest" description="Disordered" evidence="1">
    <location>
        <begin position="1"/>
        <end position="27"/>
    </location>
</feature>
<dbReference type="EMBL" id="HACM01005514">
    <property type="protein sequence ID" value="CRZ05956.1"/>
    <property type="molecule type" value="Transcribed_RNA"/>
</dbReference>
<protein>
    <submittedName>
        <fullName evidence="3">Uncharacterized protein</fullName>
    </submittedName>
</protein>
<keyword evidence="2" id="KW-0472">Membrane</keyword>
<sequence length="823" mass="92731">KSTNTTSGPGLVYESLPGRSNDSRPGDDTTVWDKFWTVCRPSDIASDSSDPNEDCDFFTVYTPLPNGIINIRYSQVCPLGTQSLERSQHIEDCTVIPDFGPATEFSPVNLNRIGSGISTYVRAPVDYWFQDIEPLDVIVADFNFASTPLNITYSVHWQLSFYTDGQEGTRRRLPVSFESALTSKHDDVQLSVIARVPISFTWRIEIIHGISLWAAMSFVNITNLTRTRPNRAVLGTKDTFVSVLSKSLELELPLNLPRSDESDLFVTFTTSKPTIVAPLQSDNTSTDLSSEVPLINDDFADVFVSSTEANDYYADPFMPYISNCRGFDSYLYFFQLFESHNCSLISESDTQPVGALNFGQNPVADFCYNVYECSYEEILSSVGILDRWYMASTPTPTFYITSSPVTYEQILQGPVALAEALSNDIGSDSLIPVMASSLDSNSDKTQVPRLVRFEVEYQQVDARRKKIITASLYFDQFDVDKFTTNYTYQFEAVLRPLGYTELVNRFAFDFVVYFTLFIGIGTVMCACVVVYWSLHKLLSRVKFKSTFKLWDFLMLSESKPLIGIALFSAPIFIILAIIDFVLITMDAFGSYSGSFANFATPSYVEAKTYRGGRLAVAFLTLGFHGICLGSQLFIPKKVRRVRSIEMNGDRHEQFEAAVNAAESEPIDRTWHPRLWKRFHFVSSCLFVSCILVFMIEYSYSVMFSTYTVEIIILLKLVSPIIQFSMKSLVKEQLLMAPLQAAYGATTFVMTMGAPDLTGFVTGFVTDTVFDVLDCMYISPSRDLISETLSKAYQKGVKYINRQLRIRAARKESDRRRKLGYAPA</sequence>
<organism evidence="3">
    <name type="scientific">Spongospora subterranea</name>
    <dbReference type="NCBI Taxonomy" id="70186"/>
    <lineage>
        <taxon>Eukaryota</taxon>
        <taxon>Sar</taxon>
        <taxon>Rhizaria</taxon>
        <taxon>Endomyxa</taxon>
        <taxon>Phytomyxea</taxon>
        <taxon>Plasmodiophorida</taxon>
        <taxon>Plasmodiophoridae</taxon>
        <taxon>Spongospora</taxon>
    </lineage>
</organism>
<accession>A0A0H5QWE7</accession>
<feature type="transmembrane region" description="Helical" evidence="2">
    <location>
        <begin position="701"/>
        <end position="721"/>
    </location>
</feature>
<keyword evidence="2" id="KW-0812">Transmembrane</keyword>
<reference evidence="3" key="1">
    <citation type="submission" date="2015-04" db="EMBL/GenBank/DDBJ databases">
        <title>The genome sequence of the plant pathogenic Rhizarian Plasmodiophora brassicae reveals insights in its biotrophic life cycle and the origin of chitin synthesis.</title>
        <authorList>
            <person name="Schwelm A."/>
            <person name="Fogelqvist J."/>
            <person name="Knaust A."/>
            <person name="Julke S."/>
            <person name="Lilja T."/>
            <person name="Dhandapani V."/>
            <person name="Bonilla-Rosso G."/>
            <person name="Karlsson M."/>
            <person name="Shevchenko A."/>
            <person name="Choi S.R."/>
            <person name="Kim H.G."/>
            <person name="Park J.Y."/>
            <person name="Lim Y.P."/>
            <person name="Ludwig-Muller J."/>
            <person name="Dixelius C."/>
        </authorList>
    </citation>
    <scope>NUCLEOTIDE SEQUENCE</scope>
    <source>
        <tissue evidence="3">Potato root galls</tissue>
    </source>
</reference>
<feature type="transmembrane region" description="Helical" evidence="2">
    <location>
        <begin position="614"/>
        <end position="634"/>
    </location>
</feature>
<feature type="transmembrane region" description="Helical" evidence="2">
    <location>
        <begin position="561"/>
        <end position="583"/>
    </location>
</feature>
<dbReference type="AlphaFoldDB" id="A0A0H5QWE7"/>
<evidence type="ECO:0000313" key="3">
    <source>
        <dbReference type="EMBL" id="CRZ05956.1"/>
    </source>
</evidence>
<feature type="non-terminal residue" evidence="3">
    <location>
        <position position="823"/>
    </location>
</feature>